<dbReference type="EMBL" id="BJUV01000004">
    <property type="protein sequence ID" value="GEK82308.1"/>
    <property type="molecule type" value="Genomic_DNA"/>
</dbReference>
<dbReference type="Proteomes" id="UP000321154">
    <property type="component" value="Unassembled WGS sequence"/>
</dbReference>
<accession>A0A7W3JH25</accession>
<dbReference type="EMBL" id="JACGWW010000001">
    <property type="protein sequence ID" value="MBA8812678.1"/>
    <property type="molecule type" value="Genomic_DNA"/>
</dbReference>
<evidence type="ECO:0000313" key="1">
    <source>
        <dbReference type="EMBL" id="GEK82308.1"/>
    </source>
</evidence>
<evidence type="ECO:0000313" key="2">
    <source>
        <dbReference type="EMBL" id="MBA8812678.1"/>
    </source>
</evidence>
<dbReference type="RefSeq" id="WP_146852886.1">
    <property type="nucleotide sequence ID" value="NZ_BAAAHR010000002.1"/>
</dbReference>
<reference evidence="2 4" key="2">
    <citation type="submission" date="2020-07" db="EMBL/GenBank/DDBJ databases">
        <title>Sequencing the genomes of 1000 actinobacteria strains.</title>
        <authorList>
            <person name="Klenk H.-P."/>
        </authorList>
    </citation>
    <scope>NUCLEOTIDE SEQUENCE [LARGE SCALE GENOMIC DNA]</scope>
    <source>
        <strain evidence="2 4">DSM 10309</strain>
    </source>
</reference>
<comment type="caution">
    <text evidence="2">The sequence shown here is derived from an EMBL/GenBank/DDBJ whole genome shotgun (WGS) entry which is preliminary data.</text>
</comment>
<dbReference type="AlphaFoldDB" id="A0A7W3JH25"/>
<reference evidence="1 3" key="1">
    <citation type="submission" date="2019-07" db="EMBL/GenBank/DDBJ databases">
        <title>Whole genome shotgun sequence of Frigoribacterium faeni NBRC 103066.</title>
        <authorList>
            <person name="Hosoyama A."/>
            <person name="Uohara A."/>
            <person name="Ohji S."/>
            <person name="Ichikawa N."/>
        </authorList>
    </citation>
    <scope>NUCLEOTIDE SEQUENCE [LARGE SCALE GENOMIC DNA]</scope>
    <source>
        <strain evidence="1 3">NBRC 103066</strain>
    </source>
</reference>
<name>A0A7W3JH25_9MICO</name>
<evidence type="ECO:0000313" key="4">
    <source>
        <dbReference type="Proteomes" id="UP000522688"/>
    </source>
</evidence>
<dbReference type="Proteomes" id="UP000522688">
    <property type="component" value="Unassembled WGS sequence"/>
</dbReference>
<dbReference type="OrthoDB" id="3187422at2"/>
<gene>
    <name evidence="2" type="ORF">FB463_000902</name>
    <name evidence="1" type="ORF">FFA01_06170</name>
</gene>
<proteinExistence type="predicted"/>
<organism evidence="2 4">
    <name type="scientific">Frigoribacterium faeni</name>
    <dbReference type="NCBI Taxonomy" id="145483"/>
    <lineage>
        <taxon>Bacteria</taxon>
        <taxon>Bacillati</taxon>
        <taxon>Actinomycetota</taxon>
        <taxon>Actinomycetes</taxon>
        <taxon>Micrococcales</taxon>
        <taxon>Microbacteriaceae</taxon>
        <taxon>Frigoribacterium</taxon>
    </lineage>
</organism>
<keyword evidence="3" id="KW-1185">Reference proteome</keyword>
<sequence>MRTCEWCGRSIVAKNRQARFCSSKCRVYAHRNPLPQAMTSAGRWVRRDARKVPLTTTGTSASSTDPATWSTHAEAAASSAGVGLGFVLGDGFACIDLDHCLVDGVPTEAAKVFLEQYPRHHVEVSPSGDGLHIWGTAEPGPGRKVTQPDGLHVERYSHARYITVTGQVFQRGQLLPL</sequence>
<evidence type="ECO:0000313" key="3">
    <source>
        <dbReference type="Proteomes" id="UP000321154"/>
    </source>
</evidence>
<protein>
    <submittedName>
        <fullName evidence="2">Primase-polymerase (Primpol)-like protein</fullName>
    </submittedName>
</protein>